<dbReference type="Gene3D" id="3.90.550.10">
    <property type="entry name" value="Spore Coat Polysaccharide Biosynthesis Protein SpsA, Chain A"/>
    <property type="match status" value="1"/>
</dbReference>
<sequence length="311" mass="35790">MNPLVSIIIPVYNAELYLERCLNSVINQTYENLEILLINDGSTDNSKNICTSFKKKDNRIKLINQVNGGSSIARNTGLDQAQGEIISFIDSDDHIDLKMITIMVDLLLTHDLEVVEAEPDNPTKKKSFDGSFRIEDQITATKRILKNTSFSVWRRIYKKSLIGEMRFIPKLIHQDVFFTIDLLKKISKIGYLNTPLYIYNTGNVGSIIRSKYSVKKITTGIKATEYIKDHVPNKDALDEVVKNYIVYYYTDHFYLLSKNKHVDPGGYYRKKLKREISKAANNNNLSFRSLVVMTLPIKVSEKIYALYRNLK</sequence>
<keyword evidence="2" id="KW-0808">Transferase</keyword>
<dbReference type="SUPFAM" id="SSF53448">
    <property type="entry name" value="Nucleotide-diphospho-sugar transferases"/>
    <property type="match status" value="1"/>
</dbReference>
<name>W2UQH8_9FLAO</name>
<evidence type="ECO:0000313" key="5">
    <source>
        <dbReference type="Proteomes" id="UP000018850"/>
    </source>
</evidence>
<gene>
    <name evidence="4" type="ORF">P278_09130</name>
</gene>
<dbReference type="Proteomes" id="UP000018850">
    <property type="component" value="Unassembled WGS sequence"/>
</dbReference>
<dbReference type="InterPro" id="IPR001173">
    <property type="entry name" value="Glyco_trans_2-like"/>
</dbReference>
<evidence type="ECO:0000256" key="1">
    <source>
        <dbReference type="ARBA" id="ARBA00022676"/>
    </source>
</evidence>
<proteinExistence type="predicted"/>
<comment type="caution">
    <text evidence="4">The sequence shown here is derived from an EMBL/GenBank/DDBJ whole genome shotgun (WGS) entry which is preliminary data.</text>
</comment>
<protein>
    <recommendedName>
        <fullName evidence="3">Glycosyltransferase 2-like domain-containing protein</fullName>
    </recommendedName>
</protein>
<dbReference type="GO" id="GO:0016758">
    <property type="term" value="F:hexosyltransferase activity"/>
    <property type="evidence" value="ECO:0007669"/>
    <property type="project" value="UniProtKB-ARBA"/>
</dbReference>
<evidence type="ECO:0000313" key="4">
    <source>
        <dbReference type="EMBL" id="ETN96219.1"/>
    </source>
</evidence>
<keyword evidence="5" id="KW-1185">Reference proteome</keyword>
<reference evidence="4 5" key="2">
    <citation type="journal article" date="2016" name="Genome Announc.">
        <title>Draft Genome Sequence of Zhouia amylolytica AD3, Isolated from Tidal Flat Sediment.</title>
        <authorList>
            <person name="Jia B."/>
            <person name="Jin H.M."/>
            <person name="Lee H.J."/>
            <person name="Jeon C.O."/>
        </authorList>
    </citation>
    <scope>NUCLEOTIDE SEQUENCE [LARGE SCALE GENOMIC DNA]</scope>
    <source>
        <strain evidence="4 5">AD3</strain>
    </source>
</reference>
<dbReference type="PANTHER" id="PTHR22916">
    <property type="entry name" value="GLYCOSYLTRANSFERASE"/>
    <property type="match status" value="1"/>
</dbReference>
<dbReference type="InterPro" id="IPR029044">
    <property type="entry name" value="Nucleotide-diphossugar_trans"/>
</dbReference>
<dbReference type="Pfam" id="PF00535">
    <property type="entry name" value="Glycos_transf_2"/>
    <property type="match status" value="1"/>
</dbReference>
<accession>W2UQH8</accession>
<feature type="domain" description="Glycosyltransferase 2-like" evidence="3">
    <location>
        <begin position="6"/>
        <end position="127"/>
    </location>
</feature>
<dbReference type="eggNOG" id="COG1215">
    <property type="taxonomic scope" value="Bacteria"/>
</dbReference>
<dbReference type="PANTHER" id="PTHR22916:SF51">
    <property type="entry name" value="GLYCOSYLTRANSFERASE EPSH-RELATED"/>
    <property type="match status" value="1"/>
</dbReference>
<dbReference type="AlphaFoldDB" id="W2UQH8"/>
<evidence type="ECO:0000259" key="3">
    <source>
        <dbReference type="Pfam" id="PF00535"/>
    </source>
</evidence>
<dbReference type="CDD" id="cd00761">
    <property type="entry name" value="Glyco_tranf_GTA_type"/>
    <property type="match status" value="1"/>
</dbReference>
<dbReference type="RefSeq" id="WP_051413402.1">
    <property type="nucleotide sequence ID" value="NZ_AYXY01000014.1"/>
</dbReference>
<organism evidence="4 5">
    <name type="scientific">Zhouia amylolytica AD3</name>
    <dbReference type="NCBI Taxonomy" id="1286632"/>
    <lineage>
        <taxon>Bacteria</taxon>
        <taxon>Pseudomonadati</taxon>
        <taxon>Bacteroidota</taxon>
        <taxon>Flavobacteriia</taxon>
        <taxon>Flavobacteriales</taxon>
        <taxon>Flavobacteriaceae</taxon>
        <taxon>Zhouia</taxon>
    </lineage>
</organism>
<dbReference type="EMBL" id="AYXY01000014">
    <property type="protein sequence ID" value="ETN96219.1"/>
    <property type="molecule type" value="Genomic_DNA"/>
</dbReference>
<dbReference type="STRING" id="376730.SAMN04487906_3179"/>
<keyword evidence="1" id="KW-0328">Glycosyltransferase</keyword>
<evidence type="ECO:0000256" key="2">
    <source>
        <dbReference type="ARBA" id="ARBA00022679"/>
    </source>
</evidence>
<reference evidence="5" key="1">
    <citation type="submission" date="2013-11" db="EMBL/GenBank/DDBJ databases">
        <title>Draft genome sequence from a member of Zhouia, isolated tidal flat.</title>
        <authorList>
            <person name="Jin H."/>
            <person name="Jeon C.O."/>
        </authorList>
    </citation>
    <scope>NUCLEOTIDE SEQUENCE [LARGE SCALE GENOMIC DNA]</scope>
    <source>
        <strain evidence="5">AD3</strain>
    </source>
</reference>